<dbReference type="eggNOG" id="COG3471">
    <property type="taxonomic scope" value="Bacteria"/>
</dbReference>
<evidence type="ECO:0008006" key="4">
    <source>
        <dbReference type="Google" id="ProtNLM"/>
    </source>
</evidence>
<dbReference type="Gene3D" id="3.30.70.2970">
    <property type="entry name" value="Protein of unknown function (DUF541), domain 2"/>
    <property type="match status" value="1"/>
</dbReference>
<dbReference type="Proteomes" id="UP000006697">
    <property type="component" value="Chromosome"/>
</dbReference>
<dbReference type="KEGG" id="har:HEAR1240"/>
<name>A4G4H9_HERAR</name>
<feature type="chain" id="PRO_5002669054" description="DUF541 domain-containing protein" evidence="1">
    <location>
        <begin position="23"/>
        <end position="252"/>
    </location>
</feature>
<organism evidence="2 3">
    <name type="scientific">Herminiimonas arsenicoxydans</name>
    <dbReference type="NCBI Taxonomy" id="204773"/>
    <lineage>
        <taxon>Bacteria</taxon>
        <taxon>Pseudomonadati</taxon>
        <taxon>Pseudomonadota</taxon>
        <taxon>Betaproteobacteria</taxon>
        <taxon>Burkholderiales</taxon>
        <taxon>Oxalobacteraceae</taxon>
        <taxon>Herminiimonas</taxon>
    </lineage>
</organism>
<feature type="signal peptide" evidence="1">
    <location>
        <begin position="1"/>
        <end position="22"/>
    </location>
</feature>
<dbReference type="EMBL" id="CU207211">
    <property type="protein sequence ID" value="CAL61416.1"/>
    <property type="molecule type" value="Genomic_DNA"/>
</dbReference>
<dbReference type="GO" id="GO:0006974">
    <property type="term" value="P:DNA damage response"/>
    <property type="evidence" value="ECO:0007669"/>
    <property type="project" value="TreeGrafter"/>
</dbReference>
<evidence type="ECO:0000256" key="1">
    <source>
        <dbReference type="SAM" id="SignalP"/>
    </source>
</evidence>
<evidence type="ECO:0000313" key="2">
    <source>
        <dbReference type="EMBL" id="CAL61416.1"/>
    </source>
</evidence>
<accession>A4G4H9</accession>
<protein>
    <recommendedName>
        <fullName evidence="4">DUF541 domain-containing protein</fullName>
    </recommendedName>
</protein>
<dbReference type="HOGENOM" id="CLU_1085045_0_0_4"/>
<sequence length="252" mass="27237">MSRLKSSILALACVAISATAFAQTPIQTSGALLIVPAFGEVKQANDEARLTLMIEEQDKDKAAAASRVNQKMKQGMEIARKEDPSAVLSTRGYYTYAVYQEEPPRPTNTQANKVRQISGWRVGQYLEVKTNNLASLPKTVAAAQSVLAMNGLQFGLSDTTAKKLDAQRINATYKNLTERIAAIARAMGRNPADAVLDTIDFEGSGNYAQESAAPKMMRAAAMSADAAQVEEPSFEPGETTLTMQVVGKVRFR</sequence>
<gene>
    <name evidence="2" type="ordered locus">HEAR1240</name>
</gene>
<dbReference type="STRING" id="204773.HEAR1240"/>
<dbReference type="Gene3D" id="3.30.110.170">
    <property type="entry name" value="Protein of unknown function (DUF541), domain 1"/>
    <property type="match status" value="1"/>
</dbReference>
<dbReference type="OrthoDB" id="8772402at2"/>
<dbReference type="InterPro" id="IPR052022">
    <property type="entry name" value="26kDa_periplasmic_antigen"/>
</dbReference>
<keyword evidence="3" id="KW-1185">Reference proteome</keyword>
<keyword evidence="1" id="KW-0732">Signal</keyword>
<dbReference type="PANTHER" id="PTHR34387">
    <property type="entry name" value="SLR1258 PROTEIN"/>
    <property type="match status" value="1"/>
</dbReference>
<proteinExistence type="predicted"/>
<dbReference type="PANTHER" id="PTHR34387:SF2">
    <property type="entry name" value="SLR1258 PROTEIN"/>
    <property type="match status" value="1"/>
</dbReference>
<dbReference type="AlphaFoldDB" id="A4G4H9"/>
<dbReference type="InterPro" id="IPR007497">
    <property type="entry name" value="SIMPL/DUF541"/>
</dbReference>
<reference evidence="2 3" key="1">
    <citation type="journal article" date="2007" name="PLoS Genet.">
        <title>A tale of two oxidation states: bacterial colonization of arsenic-rich environments.</title>
        <authorList>
            <person name="Muller D."/>
            <person name="Medigue C."/>
            <person name="Koechler S."/>
            <person name="Barbe V."/>
            <person name="Barakat M."/>
            <person name="Talla E."/>
            <person name="Bonnefoy V."/>
            <person name="Krin E."/>
            <person name="Arsene-Ploetze F."/>
            <person name="Carapito C."/>
            <person name="Chandler M."/>
            <person name="Cournoyer B."/>
            <person name="Cruveiller S."/>
            <person name="Dossat C."/>
            <person name="Duval S."/>
            <person name="Heymann M."/>
            <person name="Leize E."/>
            <person name="Lieutaud A."/>
            <person name="Lievremont D."/>
            <person name="Makita Y."/>
            <person name="Mangenot S."/>
            <person name="Nitschke W."/>
            <person name="Ortet P."/>
            <person name="Perdrial N."/>
            <person name="Schoepp B."/>
            <person name="Siguier N."/>
            <person name="Simeonova D.D."/>
            <person name="Rouy Z."/>
            <person name="Segurens B."/>
            <person name="Turlin E."/>
            <person name="Vallenet D."/>
            <person name="Van Dorsselaer A."/>
            <person name="Weiss S."/>
            <person name="Weissenbach J."/>
            <person name="Lett M.C."/>
            <person name="Danchin A."/>
            <person name="Bertin P.N."/>
        </authorList>
    </citation>
    <scope>NUCLEOTIDE SEQUENCE [LARGE SCALE GENOMIC DNA]</scope>
    <source>
        <strain evidence="3">ULPAs1</strain>
    </source>
</reference>
<dbReference type="Pfam" id="PF04402">
    <property type="entry name" value="SIMPL"/>
    <property type="match status" value="1"/>
</dbReference>
<evidence type="ECO:0000313" key="3">
    <source>
        <dbReference type="Proteomes" id="UP000006697"/>
    </source>
</evidence>